<proteinExistence type="inferred from homology"/>
<dbReference type="Proteomes" id="UP001056539">
    <property type="component" value="Chromosome"/>
</dbReference>
<evidence type="ECO:0000313" key="3">
    <source>
        <dbReference type="EMBL" id="URA09113.1"/>
    </source>
</evidence>
<accession>A0AAX3BA36</accession>
<reference evidence="3" key="1">
    <citation type="submission" date="2021-04" db="EMBL/GenBank/DDBJ databases">
        <authorList>
            <person name="Postec A."/>
        </authorList>
    </citation>
    <scope>NUCLEOTIDE SEQUENCE</scope>
    <source>
        <strain evidence="3">F1F22</strain>
    </source>
</reference>
<evidence type="ECO:0000256" key="2">
    <source>
        <dbReference type="HAMAP-Rule" id="MF_00634"/>
    </source>
</evidence>
<dbReference type="NCBIfam" id="TIGR00251">
    <property type="entry name" value="DUF167 family protein"/>
    <property type="match status" value="1"/>
</dbReference>
<dbReference type="SMART" id="SM01152">
    <property type="entry name" value="DUF167"/>
    <property type="match status" value="1"/>
</dbReference>
<sequence>MANISIIVVPRSSREGVFLEEERIKVCVHTPPVEGEANAAVRKVLAETLGIARSSITIVRGEKSRQKIIAIEEWDEQKLKTWIREKTKKP</sequence>
<gene>
    <name evidence="3" type="ORF">KDW03_06285</name>
</gene>
<dbReference type="RefSeq" id="WP_271434240.1">
    <property type="nucleotide sequence ID" value="NZ_CP073355.1"/>
</dbReference>
<dbReference type="PANTHER" id="PTHR13420">
    <property type="entry name" value="UPF0235 PROTEIN C15ORF40"/>
    <property type="match status" value="1"/>
</dbReference>
<dbReference type="PANTHER" id="PTHR13420:SF7">
    <property type="entry name" value="UPF0235 PROTEIN C15ORF40"/>
    <property type="match status" value="1"/>
</dbReference>
<protein>
    <recommendedName>
        <fullName evidence="2">UPF0235 protein KDW03_06285</fullName>
    </recommendedName>
</protein>
<reference evidence="3" key="2">
    <citation type="submission" date="2022-06" db="EMBL/GenBank/DDBJ databases">
        <title>Thermospira aquatica gen. nov., sp. nov.</title>
        <authorList>
            <person name="Ben Ali Gam Z."/>
            <person name="Labat M."/>
        </authorList>
    </citation>
    <scope>NUCLEOTIDE SEQUENCE</scope>
    <source>
        <strain evidence="3">F1F22</strain>
    </source>
</reference>
<dbReference type="HAMAP" id="MF_00634">
    <property type="entry name" value="UPF0235"/>
    <property type="match status" value="1"/>
</dbReference>
<comment type="similarity">
    <text evidence="1 2">Belongs to the UPF0235 family.</text>
</comment>
<organism evidence="3 4">
    <name type="scientific">Thermospira aquatica</name>
    <dbReference type="NCBI Taxonomy" id="2828656"/>
    <lineage>
        <taxon>Bacteria</taxon>
        <taxon>Pseudomonadati</taxon>
        <taxon>Spirochaetota</taxon>
        <taxon>Spirochaetia</taxon>
        <taxon>Brevinematales</taxon>
        <taxon>Thermospiraceae</taxon>
        <taxon>Thermospira</taxon>
    </lineage>
</organism>
<dbReference type="KEGG" id="taqu:KDW03_06285"/>
<name>A0AAX3BA36_9SPIR</name>
<evidence type="ECO:0000313" key="4">
    <source>
        <dbReference type="Proteomes" id="UP001056539"/>
    </source>
</evidence>
<dbReference type="Gene3D" id="3.30.1200.10">
    <property type="entry name" value="YggU-like"/>
    <property type="match status" value="1"/>
</dbReference>
<dbReference type="SUPFAM" id="SSF69786">
    <property type="entry name" value="YggU-like"/>
    <property type="match status" value="1"/>
</dbReference>
<evidence type="ECO:0000256" key="1">
    <source>
        <dbReference type="ARBA" id="ARBA00010364"/>
    </source>
</evidence>
<dbReference type="AlphaFoldDB" id="A0AAX3BA36"/>
<dbReference type="InterPro" id="IPR003746">
    <property type="entry name" value="DUF167"/>
</dbReference>
<keyword evidence="4" id="KW-1185">Reference proteome</keyword>
<dbReference type="EMBL" id="CP073355">
    <property type="protein sequence ID" value="URA09113.1"/>
    <property type="molecule type" value="Genomic_DNA"/>
</dbReference>
<dbReference type="Pfam" id="PF02594">
    <property type="entry name" value="DUF167"/>
    <property type="match status" value="1"/>
</dbReference>
<dbReference type="InterPro" id="IPR036591">
    <property type="entry name" value="YggU-like_sf"/>
</dbReference>
<dbReference type="GO" id="GO:0005737">
    <property type="term" value="C:cytoplasm"/>
    <property type="evidence" value="ECO:0007669"/>
    <property type="project" value="TreeGrafter"/>
</dbReference>